<comment type="caution">
    <text evidence="5">The sequence shown here is derived from an EMBL/GenBank/DDBJ whole genome shotgun (WGS) entry which is preliminary data.</text>
</comment>
<name>A0A388JMS7_CHABU</name>
<accession>A0A388JMS7</accession>
<evidence type="ECO:0000256" key="4">
    <source>
        <dbReference type="SAM" id="MobiDB-lite"/>
    </source>
</evidence>
<dbReference type="EMBL" id="BFEA01000002">
    <property type="protein sequence ID" value="GBG59065.1"/>
    <property type="molecule type" value="Genomic_DNA"/>
</dbReference>
<evidence type="ECO:0000256" key="2">
    <source>
        <dbReference type="ARBA" id="ARBA00008044"/>
    </source>
</evidence>
<dbReference type="PANTHER" id="PTHR13375">
    <property type="entry name" value="FMS INTERACTING PROTEIN"/>
    <property type="match status" value="1"/>
</dbReference>
<dbReference type="OMA" id="YSKFMAH"/>
<dbReference type="Gramene" id="GBG59065">
    <property type="protein sequence ID" value="GBG59065"/>
    <property type="gene ID" value="CBR_g24409"/>
</dbReference>
<keyword evidence="6" id="KW-1185">Reference proteome</keyword>
<dbReference type="AlphaFoldDB" id="A0A388JMS7"/>
<sequence length="397" mass="42576">MRDSEFFGSTRGTGLSGRPRYPYGELGVRVTALTDRSRLKSRKELCRQRQELEVRKKALIENISARKKFLASLPSQLKGLKRASVSLQMQLGVHHKKRVKQNHLAELLPPPLYVIYSQLIAYKDAFADSIEAEILGSAKEAEALMRLQASREVGLHLIPAVTTTAAGGELGGGGGEGAGGGGGGGGEGGEGGGGGGGGEDEAMEGEEAVDRHKRATKGKDTLMAANAEQVYRAHPLTVVLNIFEENAEGGKDEMKDKQKKLVGVVFEYLPRLKVVCAAVSPGEGGGDEKMLGNLFPDDTGADTPNQATKLYLDGTFTFDPSRPSRPYKWAQHLAGMDFLPIVPPSLLPDDKAGAGSAVRGVNGEVLLAGFSAYREQHRVHNVIQQLRARKRAQQALK</sequence>
<reference evidence="5 6" key="1">
    <citation type="journal article" date="2018" name="Cell">
        <title>The Chara Genome: Secondary Complexity and Implications for Plant Terrestrialization.</title>
        <authorList>
            <person name="Nishiyama T."/>
            <person name="Sakayama H."/>
            <person name="Vries J.D."/>
            <person name="Buschmann H."/>
            <person name="Saint-Marcoux D."/>
            <person name="Ullrich K.K."/>
            <person name="Haas F.B."/>
            <person name="Vanderstraeten L."/>
            <person name="Becker D."/>
            <person name="Lang D."/>
            <person name="Vosolsobe S."/>
            <person name="Rombauts S."/>
            <person name="Wilhelmsson P.K.I."/>
            <person name="Janitza P."/>
            <person name="Kern R."/>
            <person name="Heyl A."/>
            <person name="Rumpler F."/>
            <person name="Villalobos L.I.A.C."/>
            <person name="Clay J.M."/>
            <person name="Skokan R."/>
            <person name="Toyoda A."/>
            <person name="Suzuki Y."/>
            <person name="Kagoshima H."/>
            <person name="Schijlen E."/>
            <person name="Tajeshwar N."/>
            <person name="Catarino B."/>
            <person name="Hetherington A.J."/>
            <person name="Saltykova A."/>
            <person name="Bonnot C."/>
            <person name="Breuninger H."/>
            <person name="Symeonidi A."/>
            <person name="Radhakrishnan G.V."/>
            <person name="Van Nieuwerburgh F."/>
            <person name="Deforce D."/>
            <person name="Chang C."/>
            <person name="Karol K.G."/>
            <person name="Hedrich R."/>
            <person name="Ulvskov P."/>
            <person name="Glockner G."/>
            <person name="Delwiche C.F."/>
            <person name="Petrasek J."/>
            <person name="Van de Peer Y."/>
            <person name="Friml J."/>
            <person name="Beilby M."/>
            <person name="Dolan L."/>
            <person name="Kohara Y."/>
            <person name="Sugano S."/>
            <person name="Fujiyama A."/>
            <person name="Delaux P.-M."/>
            <person name="Quint M."/>
            <person name="TheiBen G."/>
            <person name="Hagemann M."/>
            <person name="Harholt J."/>
            <person name="Dunand C."/>
            <person name="Zachgo S."/>
            <person name="Langdale J."/>
            <person name="Maumus F."/>
            <person name="Straeten D.V.D."/>
            <person name="Gould S.B."/>
            <person name="Rensing S.A."/>
        </authorList>
    </citation>
    <scope>NUCLEOTIDE SEQUENCE [LARGE SCALE GENOMIC DNA]</scope>
    <source>
        <strain evidence="5 6">S276</strain>
    </source>
</reference>
<evidence type="ECO:0000256" key="1">
    <source>
        <dbReference type="ARBA" id="ARBA00004123"/>
    </source>
</evidence>
<dbReference type="PANTHER" id="PTHR13375:SF3">
    <property type="entry name" value="THO COMPLEX SUBUNIT 5 HOMOLOG"/>
    <property type="match status" value="1"/>
</dbReference>
<feature type="compositionally biased region" description="Gly residues" evidence="4">
    <location>
        <begin position="168"/>
        <end position="197"/>
    </location>
</feature>
<evidence type="ECO:0000256" key="3">
    <source>
        <dbReference type="ARBA" id="ARBA00023242"/>
    </source>
</evidence>
<comment type="similarity">
    <text evidence="2">Belongs to the THOC5 family.</text>
</comment>
<organism evidence="5 6">
    <name type="scientific">Chara braunii</name>
    <name type="common">Braun's stonewort</name>
    <dbReference type="NCBI Taxonomy" id="69332"/>
    <lineage>
        <taxon>Eukaryota</taxon>
        <taxon>Viridiplantae</taxon>
        <taxon>Streptophyta</taxon>
        <taxon>Charophyceae</taxon>
        <taxon>Charales</taxon>
        <taxon>Characeae</taxon>
        <taxon>Chara</taxon>
    </lineage>
</organism>
<feature type="compositionally biased region" description="Acidic residues" evidence="4">
    <location>
        <begin position="198"/>
        <end position="207"/>
    </location>
</feature>
<gene>
    <name evidence="5" type="ORF">CBR_g24409</name>
</gene>
<dbReference type="Proteomes" id="UP000265515">
    <property type="component" value="Unassembled WGS sequence"/>
</dbReference>
<dbReference type="InterPro" id="IPR019163">
    <property type="entry name" value="THO_Thoc5"/>
</dbReference>
<comment type="subcellular location">
    <subcellularLocation>
        <location evidence="1">Nucleus</location>
    </subcellularLocation>
</comment>
<evidence type="ECO:0000313" key="5">
    <source>
        <dbReference type="EMBL" id="GBG59065.1"/>
    </source>
</evidence>
<dbReference type="Pfam" id="PF09766">
    <property type="entry name" value="FmiP_Thoc5"/>
    <property type="match status" value="1"/>
</dbReference>
<dbReference type="GO" id="GO:0006406">
    <property type="term" value="P:mRNA export from nucleus"/>
    <property type="evidence" value="ECO:0007669"/>
    <property type="project" value="TreeGrafter"/>
</dbReference>
<dbReference type="GO" id="GO:0000445">
    <property type="term" value="C:THO complex part of transcription export complex"/>
    <property type="evidence" value="ECO:0007669"/>
    <property type="project" value="TreeGrafter"/>
</dbReference>
<keyword evidence="3" id="KW-0539">Nucleus</keyword>
<evidence type="ECO:0000313" key="6">
    <source>
        <dbReference type="Proteomes" id="UP000265515"/>
    </source>
</evidence>
<proteinExistence type="inferred from homology"/>
<protein>
    <submittedName>
        <fullName evidence="5">Uncharacterized protein</fullName>
    </submittedName>
</protein>
<feature type="region of interest" description="Disordered" evidence="4">
    <location>
        <begin position="166"/>
        <end position="217"/>
    </location>
</feature>
<dbReference type="OrthoDB" id="20582at2759"/>
<dbReference type="STRING" id="69332.A0A388JMS7"/>
<dbReference type="GO" id="GO:0003729">
    <property type="term" value="F:mRNA binding"/>
    <property type="evidence" value="ECO:0007669"/>
    <property type="project" value="TreeGrafter"/>
</dbReference>